<feature type="transmembrane region" description="Helical" evidence="1">
    <location>
        <begin position="75"/>
        <end position="94"/>
    </location>
</feature>
<evidence type="ECO:0000256" key="1">
    <source>
        <dbReference type="SAM" id="Phobius"/>
    </source>
</evidence>
<comment type="caution">
    <text evidence="3">The sequence shown here is derived from an EMBL/GenBank/DDBJ whole genome shotgun (WGS) entry which is preliminary data.</text>
</comment>
<name>A0A0F4QG31_9GAMM</name>
<feature type="domain" description="YiaAB two helix" evidence="2">
    <location>
        <begin position="76"/>
        <end position="128"/>
    </location>
</feature>
<dbReference type="InterPro" id="IPR038972">
    <property type="entry name" value="YiaA-like"/>
</dbReference>
<dbReference type="OrthoDB" id="3295178at2"/>
<keyword evidence="1" id="KW-0472">Membrane</keyword>
<keyword evidence="4" id="KW-1185">Reference proteome</keyword>
<gene>
    <name evidence="3" type="ORF">TW77_18885</name>
</gene>
<protein>
    <recommendedName>
        <fullName evidence="2">YiaAB two helix domain-containing protein</fullName>
    </recommendedName>
</protein>
<proteinExistence type="predicted"/>
<dbReference type="GO" id="GO:0005886">
    <property type="term" value="C:plasma membrane"/>
    <property type="evidence" value="ECO:0007669"/>
    <property type="project" value="TreeGrafter"/>
</dbReference>
<feature type="domain" description="YiaAB two helix" evidence="2">
    <location>
        <begin position="13"/>
        <end position="65"/>
    </location>
</feature>
<evidence type="ECO:0000313" key="4">
    <source>
        <dbReference type="Proteomes" id="UP000033452"/>
    </source>
</evidence>
<dbReference type="Pfam" id="PF05360">
    <property type="entry name" value="YiaAB"/>
    <property type="match status" value="2"/>
</dbReference>
<keyword evidence="1" id="KW-0812">Transmembrane</keyword>
<dbReference type="PANTHER" id="PTHR37290">
    <property type="entry name" value="INNER MEMBRANE PROTEIN YIAA-RELATED"/>
    <property type="match status" value="1"/>
</dbReference>
<feature type="transmembrane region" description="Helical" evidence="1">
    <location>
        <begin position="106"/>
        <end position="122"/>
    </location>
</feature>
<feature type="transmembrane region" description="Helical" evidence="1">
    <location>
        <begin position="12"/>
        <end position="31"/>
    </location>
</feature>
<feature type="transmembrane region" description="Helical" evidence="1">
    <location>
        <begin position="43"/>
        <end position="63"/>
    </location>
</feature>
<dbReference type="InterPro" id="IPR008024">
    <property type="entry name" value="YiaAB"/>
</dbReference>
<sequence length="148" mass="16204">MTHSTAYAPSKAFRLASIAVLLIGIACYLVGLFNAQMALNEKGYYLIALLYGLFSAVSLQKCIRDRQEQIPTSNIYYLLSLVSTVLAIVLLVFALWRAELLLSEKGFYGIAYLMSLYAAIAVQKNVRDGQGLVTDTPAPTANNTEGEE</sequence>
<dbReference type="PATRIC" id="fig|43658.5.peg.3995"/>
<evidence type="ECO:0000259" key="2">
    <source>
        <dbReference type="Pfam" id="PF05360"/>
    </source>
</evidence>
<keyword evidence="1" id="KW-1133">Transmembrane helix</keyword>
<evidence type="ECO:0000313" key="3">
    <source>
        <dbReference type="EMBL" id="KJZ06561.1"/>
    </source>
</evidence>
<dbReference type="EMBL" id="JXYA01000047">
    <property type="protein sequence ID" value="KJZ06561.1"/>
    <property type="molecule type" value="Genomic_DNA"/>
</dbReference>
<dbReference type="GO" id="GO:0006974">
    <property type="term" value="P:DNA damage response"/>
    <property type="evidence" value="ECO:0007669"/>
    <property type="project" value="TreeGrafter"/>
</dbReference>
<accession>A0A0F4QG31</accession>
<dbReference type="PANTHER" id="PTHR37290:SF1">
    <property type="entry name" value="INNER MEMBRANE PROTEIN YIAA"/>
    <property type="match status" value="1"/>
</dbReference>
<dbReference type="Proteomes" id="UP000033452">
    <property type="component" value="Unassembled WGS sequence"/>
</dbReference>
<dbReference type="NCBIfam" id="NF008482">
    <property type="entry name" value="PRK11383.1"/>
    <property type="match status" value="1"/>
</dbReference>
<dbReference type="AlphaFoldDB" id="A0A0F4QG31"/>
<dbReference type="RefSeq" id="WP_046006531.1">
    <property type="nucleotide sequence ID" value="NZ_JXYA01000047.1"/>
</dbReference>
<reference evidence="3 4" key="1">
    <citation type="journal article" date="2015" name="BMC Genomics">
        <title>Genome mining reveals unlocked bioactive potential of marine Gram-negative bacteria.</title>
        <authorList>
            <person name="Machado H."/>
            <person name="Sonnenschein E.C."/>
            <person name="Melchiorsen J."/>
            <person name="Gram L."/>
        </authorList>
    </citation>
    <scope>NUCLEOTIDE SEQUENCE [LARGE SCALE GENOMIC DNA]</scope>
    <source>
        <strain evidence="3 4">S2471</strain>
    </source>
</reference>
<organism evidence="3 4">
    <name type="scientific">Pseudoalteromonas rubra</name>
    <dbReference type="NCBI Taxonomy" id="43658"/>
    <lineage>
        <taxon>Bacteria</taxon>
        <taxon>Pseudomonadati</taxon>
        <taxon>Pseudomonadota</taxon>
        <taxon>Gammaproteobacteria</taxon>
        <taxon>Alteromonadales</taxon>
        <taxon>Pseudoalteromonadaceae</taxon>
        <taxon>Pseudoalteromonas</taxon>
    </lineage>
</organism>